<dbReference type="Proteomes" id="UP001151081">
    <property type="component" value="Unassembled WGS sequence"/>
</dbReference>
<evidence type="ECO:0000313" key="4">
    <source>
        <dbReference type="Proteomes" id="UP001151081"/>
    </source>
</evidence>
<evidence type="ECO:0000256" key="1">
    <source>
        <dbReference type="SAM" id="MobiDB-lite"/>
    </source>
</evidence>
<dbReference type="EMBL" id="JAGTJJ010000001">
    <property type="protein sequence ID" value="MDC3979491.1"/>
    <property type="molecule type" value="Genomic_DNA"/>
</dbReference>
<comment type="caution">
    <text evidence="3">The sequence shown here is derived from an EMBL/GenBank/DDBJ whole genome shotgun (WGS) entry which is preliminary data.</text>
</comment>
<reference evidence="3 4" key="1">
    <citation type="submission" date="2021-04" db="EMBL/GenBank/DDBJ databases">
        <title>Genome analysis of Polyangium sp.</title>
        <authorList>
            <person name="Li Y."/>
            <person name="Wang J."/>
        </authorList>
    </citation>
    <scope>NUCLEOTIDE SEQUENCE [LARGE SCALE GENOMIC DNA]</scope>
    <source>
        <strain evidence="3 4">SDU14</strain>
    </source>
</reference>
<feature type="signal peptide" evidence="2">
    <location>
        <begin position="1"/>
        <end position="20"/>
    </location>
</feature>
<dbReference type="RefSeq" id="WP_272458097.1">
    <property type="nucleotide sequence ID" value="NZ_JAGTJJ010000001.1"/>
</dbReference>
<sequence>MKSLLLPALTVAFALGCSHAREPSLAVGDTGGKALSGNGTECRRVPTAPDPAVASEPDASRVGDDIESRIRKVAATDLHCSAQQVYVREIPANDDFVYGAEGCGSYQLYRVSEKHGVELEGVEVFLVSPVSPGTLRIGSRTAFSARAPSRGEAMLIVDPQGVVCRATVGDEVADTVWDVEDCAREWPIPFGLVAVRASDATNAVRLEKNWIAENVAPKQDGSESMWRPFTVVDLTGDRRKQVAVFCRNIAGEYECERFMVYRGTEKDPGWHLPIARGRWIPSRY</sequence>
<feature type="chain" id="PRO_5040909519" description="Lipoprotein" evidence="2">
    <location>
        <begin position="21"/>
        <end position="284"/>
    </location>
</feature>
<evidence type="ECO:0000313" key="3">
    <source>
        <dbReference type="EMBL" id="MDC3979491.1"/>
    </source>
</evidence>
<organism evidence="3 4">
    <name type="scientific">Polyangium jinanense</name>
    <dbReference type="NCBI Taxonomy" id="2829994"/>
    <lineage>
        <taxon>Bacteria</taxon>
        <taxon>Pseudomonadati</taxon>
        <taxon>Myxococcota</taxon>
        <taxon>Polyangia</taxon>
        <taxon>Polyangiales</taxon>
        <taxon>Polyangiaceae</taxon>
        <taxon>Polyangium</taxon>
    </lineage>
</organism>
<proteinExistence type="predicted"/>
<keyword evidence="4" id="KW-1185">Reference proteome</keyword>
<gene>
    <name evidence="3" type="ORF">KEG57_03200</name>
</gene>
<protein>
    <recommendedName>
        <fullName evidence="5">Lipoprotein</fullName>
    </recommendedName>
</protein>
<dbReference type="AlphaFoldDB" id="A0A9X4APN7"/>
<keyword evidence="2" id="KW-0732">Signal</keyword>
<feature type="region of interest" description="Disordered" evidence="1">
    <location>
        <begin position="28"/>
        <end position="61"/>
    </location>
</feature>
<accession>A0A9X4APN7</accession>
<name>A0A9X4APN7_9BACT</name>
<evidence type="ECO:0000256" key="2">
    <source>
        <dbReference type="SAM" id="SignalP"/>
    </source>
</evidence>
<dbReference type="PROSITE" id="PS51257">
    <property type="entry name" value="PROKAR_LIPOPROTEIN"/>
    <property type="match status" value="1"/>
</dbReference>
<evidence type="ECO:0008006" key="5">
    <source>
        <dbReference type="Google" id="ProtNLM"/>
    </source>
</evidence>